<keyword evidence="3" id="KW-1185">Reference proteome</keyword>
<gene>
    <name evidence="2" type="ORF">ACFFX0_17425</name>
</gene>
<name>A0ABV5G338_9MICC</name>
<feature type="region of interest" description="Disordered" evidence="1">
    <location>
        <begin position="1"/>
        <end position="63"/>
    </location>
</feature>
<dbReference type="Proteomes" id="UP001589575">
    <property type="component" value="Unassembled WGS sequence"/>
</dbReference>
<evidence type="ECO:0000313" key="3">
    <source>
        <dbReference type="Proteomes" id="UP001589575"/>
    </source>
</evidence>
<sequence>MKRSTHLEGEAPGMVERNSVSGTVSSAEDRPDGGEDGGTGGYSTLSFRNRTVRDQASSASSGR</sequence>
<feature type="compositionally biased region" description="Polar residues" evidence="1">
    <location>
        <begin position="42"/>
        <end position="63"/>
    </location>
</feature>
<evidence type="ECO:0000313" key="2">
    <source>
        <dbReference type="EMBL" id="MFB9072883.1"/>
    </source>
</evidence>
<evidence type="ECO:0000256" key="1">
    <source>
        <dbReference type="SAM" id="MobiDB-lite"/>
    </source>
</evidence>
<dbReference type="EMBL" id="JBHMFI010000001">
    <property type="protein sequence ID" value="MFB9072883.1"/>
    <property type="molecule type" value="Genomic_DNA"/>
</dbReference>
<organism evidence="2 3">
    <name type="scientific">Citricoccus parietis</name>
    <dbReference type="NCBI Taxonomy" id="592307"/>
    <lineage>
        <taxon>Bacteria</taxon>
        <taxon>Bacillati</taxon>
        <taxon>Actinomycetota</taxon>
        <taxon>Actinomycetes</taxon>
        <taxon>Micrococcales</taxon>
        <taxon>Micrococcaceae</taxon>
        <taxon>Citricoccus</taxon>
    </lineage>
</organism>
<comment type="caution">
    <text evidence="2">The sequence shown here is derived from an EMBL/GenBank/DDBJ whole genome shotgun (WGS) entry which is preliminary data.</text>
</comment>
<accession>A0ABV5G338</accession>
<reference evidence="2 3" key="1">
    <citation type="submission" date="2024-09" db="EMBL/GenBank/DDBJ databases">
        <authorList>
            <person name="Sun Q."/>
            <person name="Mori K."/>
        </authorList>
    </citation>
    <scope>NUCLEOTIDE SEQUENCE [LARGE SCALE GENOMIC DNA]</scope>
    <source>
        <strain evidence="2 3">CCM 7609</strain>
    </source>
</reference>
<proteinExistence type="predicted"/>
<protein>
    <submittedName>
        <fullName evidence="2">Uncharacterized protein</fullName>
    </submittedName>
</protein>